<sequence length="386" mass="42759">MTMKNTVLVLSFFLFLNAQTLAKIIKRESQSSTPTKKDGLAVPLPAIILLSALGVCLIVFAILYKFISFDTCCQGTKDGDKSKIIDKVQYTEVGQIDIHSDIEEGKDKRRRSNFKSVIASNPVLDDTDFNAGRGRPKAKSVTSLNKPQINLPRRTSAAPPPRRSDKLSLAAIEHSSRVRSESDLSLSSTASSQYNYGSWGDSLGKPGLPMKHISPLALSAAGGRRAAGQRAMSAYGDIISLRPENRSKNLLGKLQVSVSYAPTAQRLEIEIIRIEEINQAVFQMGLASYMETHITLLPSKRARYKTKAKAVNNVSFQERWVVKNVSKQELESMKMRFRVYSHEFIGKGKLLGENTSDVMLFDLEDIGSTQWLNLSPSKEITKLICS</sequence>
<dbReference type="InParanoid" id="A0A6P8HEE3"/>
<evidence type="ECO:0000313" key="5">
    <source>
        <dbReference type="Proteomes" id="UP000515163"/>
    </source>
</evidence>
<feature type="signal peptide" evidence="3">
    <location>
        <begin position="1"/>
        <end position="22"/>
    </location>
</feature>
<feature type="region of interest" description="Disordered" evidence="1">
    <location>
        <begin position="125"/>
        <end position="165"/>
    </location>
</feature>
<keyword evidence="5" id="KW-1185">Reference proteome</keyword>
<keyword evidence="2" id="KW-0472">Membrane</keyword>
<dbReference type="Gene3D" id="2.60.40.150">
    <property type="entry name" value="C2 domain"/>
    <property type="match status" value="1"/>
</dbReference>
<accession>A0A6P8HEE3</accession>
<dbReference type="InterPro" id="IPR043541">
    <property type="entry name" value="SYT14/14L/16"/>
</dbReference>
<evidence type="ECO:0000256" key="3">
    <source>
        <dbReference type="SAM" id="SignalP"/>
    </source>
</evidence>
<dbReference type="AlphaFoldDB" id="A0A6P8HEE3"/>
<dbReference type="PANTHER" id="PTHR46129">
    <property type="entry name" value="SYNAPTOTAGMIN 14, ISOFORM D"/>
    <property type="match status" value="1"/>
</dbReference>
<reference evidence="6" key="1">
    <citation type="submission" date="2025-08" db="UniProtKB">
        <authorList>
            <consortium name="RefSeq"/>
        </authorList>
    </citation>
    <scope>IDENTIFICATION</scope>
    <source>
        <tissue evidence="6">Tentacle</tissue>
    </source>
</reference>
<name>A0A6P8HEE3_ACTTE</name>
<dbReference type="InterPro" id="IPR000008">
    <property type="entry name" value="C2_dom"/>
</dbReference>
<evidence type="ECO:0000313" key="6">
    <source>
        <dbReference type="RefSeq" id="XP_031550997.1"/>
    </source>
</evidence>
<keyword evidence="3" id="KW-0732">Signal</keyword>
<proteinExistence type="predicted"/>
<dbReference type="KEGG" id="aten:116288365"/>
<dbReference type="InterPro" id="IPR035892">
    <property type="entry name" value="C2_domain_sf"/>
</dbReference>
<dbReference type="RefSeq" id="XP_031550997.1">
    <property type="nucleotide sequence ID" value="XM_031695137.1"/>
</dbReference>
<keyword evidence="2" id="KW-0812">Transmembrane</keyword>
<evidence type="ECO:0000256" key="1">
    <source>
        <dbReference type="SAM" id="MobiDB-lite"/>
    </source>
</evidence>
<dbReference type="PANTHER" id="PTHR46129:SF2">
    <property type="entry name" value="SYNAPTOTAGMIN 14, ISOFORM D"/>
    <property type="match status" value="1"/>
</dbReference>
<dbReference type="Proteomes" id="UP000515163">
    <property type="component" value="Unplaced"/>
</dbReference>
<keyword evidence="2" id="KW-1133">Transmembrane helix</keyword>
<dbReference type="SUPFAM" id="SSF49562">
    <property type="entry name" value="C2 domain (Calcium/lipid-binding domain, CaLB)"/>
    <property type="match status" value="1"/>
</dbReference>
<dbReference type="Pfam" id="PF00168">
    <property type="entry name" value="C2"/>
    <property type="match status" value="1"/>
</dbReference>
<feature type="domain" description="C2" evidence="4">
    <location>
        <begin position="250"/>
        <end position="372"/>
    </location>
</feature>
<feature type="chain" id="PRO_5027966683" evidence="3">
    <location>
        <begin position="23"/>
        <end position="386"/>
    </location>
</feature>
<evidence type="ECO:0000256" key="2">
    <source>
        <dbReference type="SAM" id="Phobius"/>
    </source>
</evidence>
<evidence type="ECO:0000259" key="4">
    <source>
        <dbReference type="PROSITE" id="PS50004"/>
    </source>
</evidence>
<feature type="transmembrane region" description="Helical" evidence="2">
    <location>
        <begin position="46"/>
        <end position="67"/>
    </location>
</feature>
<dbReference type="GeneID" id="116288365"/>
<gene>
    <name evidence="6" type="primary">LOC116288365</name>
</gene>
<dbReference type="PROSITE" id="PS50004">
    <property type="entry name" value="C2"/>
    <property type="match status" value="1"/>
</dbReference>
<organism evidence="5 6">
    <name type="scientific">Actinia tenebrosa</name>
    <name type="common">Australian red waratah sea anemone</name>
    <dbReference type="NCBI Taxonomy" id="6105"/>
    <lineage>
        <taxon>Eukaryota</taxon>
        <taxon>Metazoa</taxon>
        <taxon>Cnidaria</taxon>
        <taxon>Anthozoa</taxon>
        <taxon>Hexacorallia</taxon>
        <taxon>Actiniaria</taxon>
        <taxon>Actiniidae</taxon>
        <taxon>Actinia</taxon>
    </lineage>
</organism>
<dbReference type="GO" id="GO:0005543">
    <property type="term" value="F:phospholipid binding"/>
    <property type="evidence" value="ECO:0007669"/>
    <property type="project" value="TreeGrafter"/>
</dbReference>
<protein>
    <submittedName>
        <fullName evidence="6">Uncharacterized protein LOC116288365</fullName>
    </submittedName>
</protein>
<dbReference type="OrthoDB" id="5978493at2759"/>